<gene>
    <name evidence="1" type="ORF">CEPIT_LOCUS9939</name>
</gene>
<evidence type="ECO:0000313" key="2">
    <source>
        <dbReference type="Proteomes" id="UP001152523"/>
    </source>
</evidence>
<sequence>MPFIEHGICRILRVPIVNLCSYIKFSECGQAVKEDLKVCAYGLQLRMLMTLQEYKLAGHAFRLSFIENTKIKENELSLEHISLGICTTLNVLQKFLICQGG</sequence>
<comment type="caution">
    <text evidence="1">The sequence shown here is derived from an EMBL/GenBank/DDBJ whole genome shotgun (WGS) entry which is preliminary data.</text>
</comment>
<name>A0AAV0CWE2_9ASTE</name>
<keyword evidence="2" id="KW-1185">Reference proteome</keyword>
<evidence type="ECO:0008006" key="3">
    <source>
        <dbReference type="Google" id="ProtNLM"/>
    </source>
</evidence>
<dbReference type="Proteomes" id="UP001152523">
    <property type="component" value="Unassembled WGS sequence"/>
</dbReference>
<dbReference type="EMBL" id="CAMAPF010000057">
    <property type="protein sequence ID" value="CAH9086853.1"/>
    <property type="molecule type" value="Genomic_DNA"/>
</dbReference>
<organism evidence="1 2">
    <name type="scientific">Cuscuta epithymum</name>
    <dbReference type="NCBI Taxonomy" id="186058"/>
    <lineage>
        <taxon>Eukaryota</taxon>
        <taxon>Viridiplantae</taxon>
        <taxon>Streptophyta</taxon>
        <taxon>Embryophyta</taxon>
        <taxon>Tracheophyta</taxon>
        <taxon>Spermatophyta</taxon>
        <taxon>Magnoliopsida</taxon>
        <taxon>eudicotyledons</taxon>
        <taxon>Gunneridae</taxon>
        <taxon>Pentapetalae</taxon>
        <taxon>asterids</taxon>
        <taxon>lamiids</taxon>
        <taxon>Solanales</taxon>
        <taxon>Convolvulaceae</taxon>
        <taxon>Cuscuteae</taxon>
        <taxon>Cuscuta</taxon>
        <taxon>Cuscuta subgen. Cuscuta</taxon>
    </lineage>
</organism>
<reference evidence="1" key="1">
    <citation type="submission" date="2022-07" db="EMBL/GenBank/DDBJ databases">
        <authorList>
            <person name="Macas J."/>
            <person name="Novak P."/>
            <person name="Neumann P."/>
        </authorList>
    </citation>
    <scope>NUCLEOTIDE SEQUENCE</scope>
</reference>
<protein>
    <recommendedName>
        <fullName evidence="3">DNA-directed RNA polymerase</fullName>
    </recommendedName>
</protein>
<proteinExistence type="predicted"/>
<evidence type="ECO:0000313" key="1">
    <source>
        <dbReference type="EMBL" id="CAH9086853.1"/>
    </source>
</evidence>
<accession>A0AAV0CWE2</accession>
<dbReference type="AlphaFoldDB" id="A0AAV0CWE2"/>